<dbReference type="eggNOG" id="arCOG00999">
    <property type="taxonomic scope" value="Archaea"/>
</dbReference>
<dbReference type="InterPro" id="IPR010920">
    <property type="entry name" value="LSM_dom_sf"/>
</dbReference>
<dbReference type="Gene3D" id="2.30.30.100">
    <property type="match status" value="1"/>
</dbReference>
<dbReference type="InterPro" id="IPR037156">
    <property type="entry name" value="Lsm_C_sf"/>
</dbReference>
<protein>
    <submittedName>
        <fullName evidence="2">Sm-like ribonucleoprotein core</fullName>
    </submittedName>
</protein>
<accession>F4B811</accession>
<evidence type="ECO:0000313" key="2">
    <source>
        <dbReference type="EMBL" id="AEE93688.1"/>
    </source>
</evidence>
<dbReference type="KEGG" id="aho:Ahos_0802"/>
<proteinExistence type="predicted"/>
<evidence type="ECO:0000259" key="1">
    <source>
        <dbReference type="PROSITE" id="PS52002"/>
    </source>
</evidence>
<dbReference type="GO" id="GO:1990904">
    <property type="term" value="C:ribonucleoprotein complex"/>
    <property type="evidence" value="ECO:0007669"/>
    <property type="project" value="UniProtKB-KW"/>
</dbReference>
<keyword evidence="3" id="KW-1185">Reference proteome</keyword>
<organism evidence="2 3">
    <name type="scientific">Acidianus hospitalis (strain W1)</name>
    <dbReference type="NCBI Taxonomy" id="933801"/>
    <lineage>
        <taxon>Archaea</taxon>
        <taxon>Thermoproteota</taxon>
        <taxon>Thermoprotei</taxon>
        <taxon>Sulfolobales</taxon>
        <taxon>Sulfolobaceae</taxon>
        <taxon>Acidianus</taxon>
    </lineage>
</organism>
<dbReference type="GO" id="GO:0003723">
    <property type="term" value="F:RNA binding"/>
    <property type="evidence" value="ECO:0007669"/>
    <property type="project" value="InterPro"/>
</dbReference>
<dbReference type="PROSITE" id="PS52002">
    <property type="entry name" value="SM"/>
    <property type="match status" value="1"/>
</dbReference>
<dbReference type="AlphaFoldDB" id="F4B811"/>
<sequence length="150" mass="16913">MLTVMSISRRVVYDINSLIDKTVIIKLTNGKTYTGQLSSFEIDPFMVSISNAKDNENNVYYKAIINGSIISEILIKNAPIFDVKEFASLIEKSLNLRPGDIKVYEEAGVITVLEKIKVTENGVEGSGPLAQRIYDLFNEYVEKKKRETSR</sequence>
<gene>
    <name evidence="2" type="ordered locus">Ahos_0802</name>
</gene>
<dbReference type="InterPro" id="IPR028277">
    <property type="entry name" value="Lsm_C"/>
</dbReference>
<dbReference type="HOGENOM" id="CLU_145829_0_0_2"/>
<dbReference type="Gene3D" id="3.30.310.60">
    <property type="entry name" value="Like-Sm ribonucleoprotein, C-terminal domain"/>
    <property type="match status" value="1"/>
</dbReference>
<dbReference type="Proteomes" id="UP000008458">
    <property type="component" value="Chromosome"/>
</dbReference>
<feature type="domain" description="Sm" evidence="1">
    <location>
        <begin position="10"/>
        <end position="79"/>
    </location>
</feature>
<reference evidence="2 3" key="1">
    <citation type="journal article" date="2011" name="Extremophiles">
        <title>Genomic analysis of Acidianus hospitalis W1 a host for studying crenarchaeal virus and plasmid life cycles.</title>
        <authorList>
            <person name="You X.Y."/>
            <person name="Liu C."/>
            <person name="Wang S.Y."/>
            <person name="Jiang C.Y."/>
            <person name="Shah S.A."/>
            <person name="Prangishvili D."/>
            <person name="She Q."/>
            <person name="Liu S.J."/>
            <person name="Garrett R.A."/>
        </authorList>
    </citation>
    <scope>NUCLEOTIDE SEQUENCE [LARGE SCALE GENOMIC DNA]</scope>
    <source>
        <strain evidence="2 3">W1</strain>
    </source>
</reference>
<dbReference type="EMBL" id="CP002535">
    <property type="protein sequence ID" value="AEE93688.1"/>
    <property type="molecule type" value="Genomic_DNA"/>
</dbReference>
<dbReference type="SUPFAM" id="SSF50182">
    <property type="entry name" value="Sm-like ribonucleoproteins"/>
    <property type="match status" value="1"/>
</dbReference>
<dbReference type="STRING" id="933801.Ahos_0802"/>
<name>F4B811_ACIHW</name>
<evidence type="ECO:0000313" key="3">
    <source>
        <dbReference type="Proteomes" id="UP000008458"/>
    </source>
</evidence>
<reference key="2">
    <citation type="journal article" date="2011" name="Extremophiles">
        <title>Genomic analyses of Acidianus hospitalis W1 a host for studying crenarchaeal virus and plasmid life cycles.</title>
        <authorList>
            <person name="You X.Y."/>
            <person name="Liu C."/>
            <person name="Wang S.Y."/>
            <person name="Jiang C.Y."/>
            <person name="Shah S.A."/>
            <person name="Prangishvili D."/>
            <person name="Liu S.J."/>
            <person name="Garrett R.A."/>
        </authorList>
    </citation>
    <scope>NUCLEOTIDE SEQUENCE</scope>
    <source>
        <strain>W1</strain>
    </source>
</reference>
<dbReference type="InterPro" id="IPR047575">
    <property type="entry name" value="Sm"/>
</dbReference>
<dbReference type="Pfam" id="PF14894">
    <property type="entry name" value="Lsm_C"/>
    <property type="match status" value="1"/>
</dbReference>